<dbReference type="SUPFAM" id="SSF88713">
    <property type="entry name" value="Glycoside hydrolase/deacetylase"/>
    <property type="match status" value="1"/>
</dbReference>
<dbReference type="GO" id="GO:0006013">
    <property type="term" value="P:mannose metabolic process"/>
    <property type="evidence" value="ECO:0007669"/>
    <property type="project" value="InterPro"/>
</dbReference>
<keyword evidence="3" id="KW-1185">Reference proteome</keyword>
<dbReference type="Pfam" id="PF01074">
    <property type="entry name" value="Glyco_hydro_38N"/>
    <property type="match status" value="1"/>
</dbReference>
<dbReference type="InterPro" id="IPR000602">
    <property type="entry name" value="Glyco_hydro_38_N"/>
</dbReference>
<dbReference type="InterPro" id="IPR050843">
    <property type="entry name" value="Glycosyl_Hydrlase_38"/>
</dbReference>
<proteinExistence type="predicted"/>
<dbReference type="GO" id="GO:0005764">
    <property type="term" value="C:lysosome"/>
    <property type="evidence" value="ECO:0007669"/>
    <property type="project" value="TreeGrafter"/>
</dbReference>
<evidence type="ECO:0000313" key="2">
    <source>
        <dbReference type="EMBL" id="CDW82808.1"/>
    </source>
</evidence>
<accession>A0A078APC4</accession>
<dbReference type="InterPro" id="IPR027291">
    <property type="entry name" value="Glyco_hydro_38_N_sf"/>
</dbReference>
<dbReference type="GO" id="GO:0004559">
    <property type="term" value="F:alpha-mannosidase activity"/>
    <property type="evidence" value="ECO:0007669"/>
    <property type="project" value="InterPro"/>
</dbReference>
<dbReference type="PANTHER" id="PTHR11607">
    <property type="entry name" value="ALPHA-MANNOSIDASE"/>
    <property type="match status" value="1"/>
</dbReference>
<dbReference type="OrthoDB" id="285853at2759"/>
<dbReference type="Gene3D" id="3.20.110.10">
    <property type="entry name" value="Glycoside hydrolase 38, N terminal domain"/>
    <property type="match status" value="1"/>
</dbReference>
<dbReference type="OMA" id="ELWQDPK"/>
<organism evidence="2 3">
    <name type="scientific">Stylonychia lemnae</name>
    <name type="common">Ciliate</name>
    <dbReference type="NCBI Taxonomy" id="5949"/>
    <lineage>
        <taxon>Eukaryota</taxon>
        <taxon>Sar</taxon>
        <taxon>Alveolata</taxon>
        <taxon>Ciliophora</taxon>
        <taxon>Intramacronucleata</taxon>
        <taxon>Spirotrichea</taxon>
        <taxon>Stichotrichia</taxon>
        <taxon>Sporadotrichida</taxon>
        <taxon>Oxytrichidae</taxon>
        <taxon>Stylonychinae</taxon>
        <taxon>Stylonychia</taxon>
    </lineage>
</organism>
<feature type="domain" description="Glycoside hydrolase family 38 N-terminal" evidence="1">
    <location>
        <begin position="72"/>
        <end position="329"/>
    </location>
</feature>
<sequence>MVKMKKQYLINKYALILLLITFLYFEKADAYSFLGQIFHKESEINKENMLTNDKNTIDRELQKAGESKIIFHVISHSHQDVGWLQTPEDYYDQYVKQIITSVLESLEKNKYRKFNQAEIYFFKRWWDEQDQTTKERMRQLVKDGRFSFVNGGWVASDEACPLFTDLLQNIKTGHEFLKQEFGIIPEIAWHADAFGHSSEVAKIFSLIGYKGLFMGRLSAQHKSQLQETNNMQFYWSPEFQGEQKSYRSQKGIYSHFFYKTYHPPCDIQLHSINVNDIEQLINNQLQEYAKGYKTKNLIMNFGDDFVYTSAGEIFEFIENTTMKSAKKQWMKRQHLRLTLEIFSHYICSLKVPLGMGTIQPDLIKKST</sequence>
<name>A0A078APC4_STYLE</name>
<evidence type="ECO:0000259" key="1">
    <source>
        <dbReference type="Pfam" id="PF01074"/>
    </source>
</evidence>
<gene>
    <name evidence="2" type="primary">Contig155.g185</name>
    <name evidence="2" type="ORF">STYLEM_11843</name>
</gene>
<dbReference type="PANTHER" id="PTHR11607:SF3">
    <property type="entry name" value="LYSOSOMAL ALPHA-MANNOSIDASE"/>
    <property type="match status" value="1"/>
</dbReference>
<dbReference type="InterPro" id="IPR011330">
    <property type="entry name" value="Glyco_hydro/deAcase_b/a-brl"/>
</dbReference>
<dbReference type="Proteomes" id="UP000039865">
    <property type="component" value="Unassembled WGS sequence"/>
</dbReference>
<reference evidence="2 3" key="1">
    <citation type="submission" date="2014-06" db="EMBL/GenBank/DDBJ databases">
        <authorList>
            <person name="Swart Estienne"/>
        </authorList>
    </citation>
    <scope>NUCLEOTIDE SEQUENCE [LARGE SCALE GENOMIC DNA]</scope>
    <source>
        <strain evidence="2 3">130c</strain>
    </source>
</reference>
<dbReference type="AlphaFoldDB" id="A0A078APC4"/>
<protein>
    <submittedName>
        <fullName evidence="2">Lysosomal alpha-mannosidase</fullName>
    </submittedName>
</protein>
<dbReference type="EMBL" id="CCKQ01011265">
    <property type="protein sequence ID" value="CDW82808.1"/>
    <property type="molecule type" value="Genomic_DNA"/>
</dbReference>
<evidence type="ECO:0000313" key="3">
    <source>
        <dbReference type="Proteomes" id="UP000039865"/>
    </source>
</evidence>
<dbReference type="InParanoid" id="A0A078APC4"/>